<evidence type="ECO:0000256" key="2">
    <source>
        <dbReference type="SAM" id="Phobius"/>
    </source>
</evidence>
<dbReference type="PANTHER" id="PTHR36485:SF1">
    <property type="entry name" value="TRANSMEMBRANE PROTEIN"/>
    <property type="match status" value="1"/>
</dbReference>
<dbReference type="AlphaFoldDB" id="A0A0E0CCS6"/>
<evidence type="ECO:0000313" key="3">
    <source>
        <dbReference type="EnsemblPlants" id="OMERI01G40280.1"/>
    </source>
</evidence>
<evidence type="ECO:0000256" key="1">
    <source>
        <dbReference type="SAM" id="MobiDB-lite"/>
    </source>
</evidence>
<proteinExistence type="predicted"/>
<feature type="transmembrane region" description="Helical" evidence="2">
    <location>
        <begin position="110"/>
        <end position="130"/>
    </location>
</feature>
<reference evidence="3" key="1">
    <citation type="submission" date="2015-04" db="UniProtKB">
        <authorList>
            <consortium name="EnsemblPlants"/>
        </authorList>
    </citation>
    <scope>IDENTIFICATION</scope>
</reference>
<evidence type="ECO:0000313" key="4">
    <source>
        <dbReference type="Proteomes" id="UP000008021"/>
    </source>
</evidence>
<dbReference type="EnsemblPlants" id="OMERI01G40280.1">
    <property type="protein sequence ID" value="OMERI01G40280.1"/>
    <property type="gene ID" value="OMERI01G40280"/>
</dbReference>
<dbReference type="InterPro" id="IPR029164">
    <property type="entry name" value="PIG-Y"/>
</dbReference>
<name>A0A0E0CCS6_9ORYZ</name>
<protein>
    <submittedName>
        <fullName evidence="3">Uncharacterized protein</fullName>
    </submittedName>
</protein>
<feature type="transmembrane region" description="Helical" evidence="2">
    <location>
        <begin position="68"/>
        <end position="90"/>
    </location>
</feature>
<organism evidence="3">
    <name type="scientific">Oryza meridionalis</name>
    <dbReference type="NCBI Taxonomy" id="40149"/>
    <lineage>
        <taxon>Eukaryota</taxon>
        <taxon>Viridiplantae</taxon>
        <taxon>Streptophyta</taxon>
        <taxon>Embryophyta</taxon>
        <taxon>Tracheophyta</taxon>
        <taxon>Spermatophyta</taxon>
        <taxon>Magnoliopsida</taxon>
        <taxon>Liliopsida</taxon>
        <taxon>Poales</taxon>
        <taxon>Poaceae</taxon>
        <taxon>BOP clade</taxon>
        <taxon>Oryzoideae</taxon>
        <taxon>Oryzeae</taxon>
        <taxon>Oryzinae</taxon>
        <taxon>Oryza</taxon>
    </lineage>
</organism>
<sequence length="139" mass="15540">MCSVGPVRRLGTGGGGGGAPHAIRPRQGGGVPVHRARTTRDKLARRGERHNDCTRRPTVDLKMHRDQLIGSAFIAFGIILLVGFFYAAVLTKMLPPYENWFLSAIQNDRYYCLLIPLTLPVIIVAVYLHWLSMKMFKHA</sequence>
<keyword evidence="2" id="KW-1133">Transmembrane helix</keyword>
<keyword evidence="2" id="KW-0472">Membrane</keyword>
<dbReference type="Gramene" id="OMERI01G40280.1">
    <property type="protein sequence ID" value="OMERI01G40280.1"/>
    <property type="gene ID" value="OMERI01G40280"/>
</dbReference>
<feature type="region of interest" description="Disordered" evidence="1">
    <location>
        <begin position="11"/>
        <end position="36"/>
    </location>
</feature>
<dbReference type="HOGENOM" id="CLU_153472_0_0_1"/>
<reference evidence="3" key="2">
    <citation type="submission" date="2018-05" db="EMBL/GenBank/DDBJ databases">
        <title>OmerRS3 (Oryza meridionalis Reference Sequence Version 3).</title>
        <authorList>
            <person name="Zhang J."/>
            <person name="Kudrna D."/>
            <person name="Lee S."/>
            <person name="Talag J."/>
            <person name="Welchert J."/>
            <person name="Wing R.A."/>
        </authorList>
    </citation>
    <scope>NUCLEOTIDE SEQUENCE [LARGE SCALE GENOMIC DNA]</scope>
    <source>
        <strain evidence="3">cv. OR44</strain>
    </source>
</reference>
<dbReference type="Pfam" id="PF15159">
    <property type="entry name" value="PIG-Y"/>
    <property type="match status" value="1"/>
</dbReference>
<keyword evidence="2" id="KW-0812">Transmembrane</keyword>
<keyword evidence="4" id="KW-1185">Reference proteome</keyword>
<accession>A0A0E0CCS6</accession>
<dbReference type="Proteomes" id="UP000008021">
    <property type="component" value="Chromosome 1"/>
</dbReference>
<dbReference type="PANTHER" id="PTHR36485">
    <property type="entry name" value="OS01G0939000 PROTEIN"/>
    <property type="match status" value="1"/>
</dbReference>